<dbReference type="Pfam" id="PF20153">
    <property type="entry name" value="DUF6535"/>
    <property type="match status" value="1"/>
</dbReference>
<feature type="domain" description="DUF6535" evidence="3">
    <location>
        <begin position="1"/>
        <end position="66"/>
    </location>
</feature>
<dbReference type="Proteomes" id="UP000054248">
    <property type="component" value="Unassembled WGS sequence"/>
</dbReference>
<evidence type="ECO:0000313" key="4">
    <source>
        <dbReference type="EMBL" id="KIO19983.1"/>
    </source>
</evidence>
<gene>
    <name evidence="4" type="ORF">M407DRAFT_221752</name>
</gene>
<accession>A0A0C3KEV1</accession>
<keyword evidence="2" id="KW-0472">Membrane</keyword>
<proteinExistence type="predicted"/>
<organism evidence="4 5">
    <name type="scientific">Tulasnella calospora MUT 4182</name>
    <dbReference type="NCBI Taxonomy" id="1051891"/>
    <lineage>
        <taxon>Eukaryota</taxon>
        <taxon>Fungi</taxon>
        <taxon>Dikarya</taxon>
        <taxon>Basidiomycota</taxon>
        <taxon>Agaricomycotina</taxon>
        <taxon>Agaricomycetes</taxon>
        <taxon>Cantharellales</taxon>
        <taxon>Tulasnellaceae</taxon>
        <taxon>Tulasnella</taxon>
    </lineage>
</organism>
<feature type="region of interest" description="Disordered" evidence="1">
    <location>
        <begin position="53"/>
        <end position="79"/>
    </location>
</feature>
<reference evidence="4 5" key="1">
    <citation type="submission" date="2014-04" db="EMBL/GenBank/DDBJ databases">
        <authorList>
            <consortium name="DOE Joint Genome Institute"/>
            <person name="Kuo A."/>
            <person name="Girlanda M."/>
            <person name="Perotto S."/>
            <person name="Kohler A."/>
            <person name="Nagy L.G."/>
            <person name="Floudas D."/>
            <person name="Copeland A."/>
            <person name="Barry K.W."/>
            <person name="Cichocki N."/>
            <person name="Veneault-Fourrey C."/>
            <person name="LaButti K."/>
            <person name="Lindquist E.A."/>
            <person name="Lipzen A."/>
            <person name="Lundell T."/>
            <person name="Morin E."/>
            <person name="Murat C."/>
            <person name="Sun H."/>
            <person name="Tunlid A."/>
            <person name="Henrissat B."/>
            <person name="Grigoriev I.V."/>
            <person name="Hibbett D.S."/>
            <person name="Martin F."/>
            <person name="Nordberg H.P."/>
            <person name="Cantor M.N."/>
            <person name="Hua S.X."/>
        </authorList>
    </citation>
    <scope>NUCLEOTIDE SEQUENCE [LARGE SCALE GENOMIC DNA]</scope>
    <source>
        <strain evidence="4 5">MUT 4182</strain>
    </source>
</reference>
<keyword evidence="2" id="KW-0812">Transmembrane</keyword>
<evidence type="ECO:0000256" key="1">
    <source>
        <dbReference type="SAM" id="MobiDB-lite"/>
    </source>
</evidence>
<dbReference type="HOGENOM" id="CLU_2607783_0_0_1"/>
<protein>
    <recommendedName>
        <fullName evidence="3">DUF6535 domain-containing protein</fullName>
    </recommendedName>
</protein>
<evidence type="ECO:0000259" key="3">
    <source>
        <dbReference type="Pfam" id="PF20153"/>
    </source>
</evidence>
<reference evidence="5" key="2">
    <citation type="submission" date="2015-01" db="EMBL/GenBank/DDBJ databases">
        <title>Evolutionary Origins and Diversification of the Mycorrhizal Mutualists.</title>
        <authorList>
            <consortium name="DOE Joint Genome Institute"/>
            <consortium name="Mycorrhizal Genomics Consortium"/>
            <person name="Kohler A."/>
            <person name="Kuo A."/>
            <person name="Nagy L.G."/>
            <person name="Floudas D."/>
            <person name="Copeland A."/>
            <person name="Barry K.W."/>
            <person name="Cichocki N."/>
            <person name="Veneault-Fourrey C."/>
            <person name="LaButti K."/>
            <person name="Lindquist E.A."/>
            <person name="Lipzen A."/>
            <person name="Lundell T."/>
            <person name="Morin E."/>
            <person name="Murat C."/>
            <person name="Riley R."/>
            <person name="Ohm R."/>
            <person name="Sun H."/>
            <person name="Tunlid A."/>
            <person name="Henrissat B."/>
            <person name="Grigoriev I.V."/>
            <person name="Hibbett D.S."/>
            <person name="Martin F."/>
        </authorList>
    </citation>
    <scope>NUCLEOTIDE SEQUENCE [LARGE SCALE GENOMIC DNA]</scope>
    <source>
        <strain evidence="5">MUT 4182</strain>
    </source>
</reference>
<evidence type="ECO:0000313" key="5">
    <source>
        <dbReference type="Proteomes" id="UP000054248"/>
    </source>
</evidence>
<dbReference type="EMBL" id="KN823193">
    <property type="protein sequence ID" value="KIO19983.1"/>
    <property type="molecule type" value="Genomic_DNA"/>
</dbReference>
<dbReference type="InterPro" id="IPR045338">
    <property type="entry name" value="DUF6535"/>
</dbReference>
<keyword evidence="5" id="KW-1185">Reference proteome</keyword>
<dbReference type="AlphaFoldDB" id="A0A0C3KEV1"/>
<keyword evidence="2" id="KW-1133">Transmembrane helix</keyword>
<dbReference type="OrthoDB" id="2753780at2759"/>
<name>A0A0C3KEV1_9AGAM</name>
<sequence length="79" mass="8291">MVKGLKEQLDGMLIFAGLFAGVNSAFLALTLPLLSADPSDDISALLAQNKRHLDSNGNGEELQHPHRLPASLSGVLASP</sequence>
<evidence type="ECO:0000256" key="2">
    <source>
        <dbReference type="SAM" id="Phobius"/>
    </source>
</evidence>
<feature type="transmembrane region" description="Helical" evidence="2">
    <location>
        <begin position="12"/>
        <end position="34"/>
    </location>
</feature>